<accession>W0RU34</accession>
<organism evidence="2 3">
    <name type="scientific">Gemmatirosa kalamazoonensis</name>
    <dbReference type="NCBI Taxonomy" id="861299"/>
    <lineage>
        <taxon>Bacteria</taxon>
        <taxon>Pseudomonadati</taxon>
        <taxon>Gemmatimonadota</taxon>
        <taxon>Gemmatimonadia</taxon>
        <taxon>Gemmatimonadales</taxon>
        <taxon>Gemmatimonadaceae</taxon>
        <taxon>Gemmatirosa</taxon>
    </lineage>
</organism>
<dbReference type="InParanoid" id="W0RU34"/>
<keyword evidence="2" id="KW-0614">Plasmid</keyword>
<dbReference type="EMBL" id="CP007129">
    <property type="protein sequence ID" value="AHG93103.1"/>
    <property type="molecule type" value="Genomic_DNA"/>
</dbReference>
<evidence type="ECO:0008006" key="4">
    <source>
        <dbReference type="Google" id="ProtNLM"/>
    </source>
</evidence>
<dbReference type="HOGENOM" id="CLU_1319398_0_0_0"/>
<evidence type="ECO:0000313" key="2">
    <source>
        <dbReference type="EMBL" id="AHG93103.1"/>
    </source>
</evidence>
<evidence type="ECO:0000256" key="1">
    <source>
        <dbReference type="SAM" id="SignalP"/>
    </source>
</evidence>
<proteinExistence type="predicted"/>
<feature type="chain" id="PRO_5004794659" description="Lipoprotein" evidence="1">
    <location>
        <begin position="34"/>
        <end position="209"/>
    </location>
</feature>
<dbReference type="PROSITE" id="PS51257">
    <property type="entry name" value="PROKAR_LIPOPROTEIN"/>
    <property type="match status" value="1"/>
</dbReference>
<gene>
    <name evidence="2" type="ORF">J421_5568</name>
</gene>
<sequence length="209" mass="22203">MPQRRPLFSWRDARRRVALYVTAPALAILAACSDVGPTAPASAPTGAALLSKGSKATAAQVDTIVYDGRARTLPFGDGHKVEFAANAVCDPATSGYGIGLWDTPCAPATAPIRFIVTSWRDASGRVQVDFSPDVRFVPGTVETLYLNDNPGKAKRATIQWCASATLCVDESLTDPTLATRISAGRVERRIKHFSGYNVVFGFGDSEGGL</sequence>
<dbReference type="Proteomes" id="UP000019151">
    <property type="component" value="Plasmid 1"/>
</dbReference>
<dbReference type="AlphaFoldDB" id="W0RU34"/>
<dbReference type="KEGG" id="gba:J421_5568"/>
<keyword evidence="1" id="KW-0732">Signal</keyword>
<name>W0RU34_9BACT</name>
<geneLocation type="plasmid" evidence="2 3">
    <name>1</name>
</geneLocation>
<reference evidence="2 3" key="1">
    <citation type="journal article" date="2014" name="Genome Announc.">
        <title>Genome Sequence and Methylome of Soil Bacterium Gemmatirosa kalamazoonensis KBS708T, a Member of the Rarely Cultivated Gemmatimonadetes Phylum.</title>
        <authorList>
            <person name="Debruyn J.M."/>
            <person name="Radosevich M."/>
            <person name="Wommack K.E."/>
            <person name="Polson S.W."/>
            <person name="Hauser L.J."/>
            <person name="Fawaz M.N."/>
            <person name="Korlach J."/>
            <person name="Tsai Y.C."/>
        </authorList>
    </citation>
    <scope>NUCLEOTIDE SEQUENCE [LARGE SCALE GENOMIC DNA]</scope>
    <source>
        <strain evidence="2 3">KBS708</strain>
        <plasmid evidence="3">Plasmid 1</plasmid>
    </source>
</reference>
<evidence type="ECO:0000313" key="3">
    <source>
        <dbReference type="Proteomes" id="UP000019151"/>
    </source>
</evidence>
<keyword evidence="3" id="KW-1185">Reference proteome</keyword>
<feature type="signal peptide" evidence="1">
    <location>
        <begin position="1"/>
        <end position="33"/>
    </location>
</feature>
<protein>
    <recommendedName>
        <fullName evidence="4">Lipoprotein</fullName>
    </recommendedName>
</protein>